<evidence type="ECO:0000256" key="2">
    <source>
        <dbReference type="ARBA" id="ARBA00022448"/>
    </source>
</evidence>
<dbReference type="Proteomes" id="UP000257080">
    <property type="component" value="Unassembled WGS sequence"/>
</dbReference>
<evidence type="ECO:0000256" key="4">
    <source>
        <dbReference type="SAM" id="SignalP"/>
    </source>
</evidence>
<dbReference type="PANTHER" id="PTHR43649:SF34">
    <property type="entry name" value="ABC TRANSPORTER PERIPLASMIC-BINDING PROTEIN YCJN-RELATED"/>
    <property type="match status" value="1"/>
</dbReference>
<dbReference type="SUPFAM" id="SSF53850">
    <property type="entry name" value="Periplasmic binding protein-like II"/>
    <property type="match status" value="1"/>
</dbReference>
<evidence type="ECO:0000256" key="3">
    <source>
        <dbReference type="ARBA" id="ARBA00022729"/>
    </source>
</evidence>
<dbReference type="AlphaFoldDB" id="A0A3E0W7T1"/>
<accession>A0A3E0W7T1</accession>
<reference evidence="5 6" key="1">
    <citation type="submission" date="2017-04" db="EMBL/GenBank/DDBJ databases">
        <title>Comparative genome analysis of Subtercola boreus.</title>
        <authorList>
            <person name="Cho Y.-J."/>
            <person name="Cho A."/>
            <person name="Kim O.-S."/>
            <person name="Lee J.-I."/>
        </authorList>
    </citation>
    <scope>NUCLEOTIDE SEQUENCE [LARGE SCALE GENOMIC DNA]</scope>
    <source>
        <strain evidence="5 6">P28004</strain>
    </source>
</reference>
<name>A0A3E0W7T1_9MICO</name>
<dbReference type="PANTHER" id="PTHR43649">
    <property type="entry name" value="ARABINOSE-BINDING PROTEIN-RELATED"/>
    <property type="match status" value="1"/>
</dbReference>
<comment type="caution">
    <text evidence="5">The sequence shown here is derived from an EMBL/GenBank/DDBJ whole genome shotgun (WGS) entry which is preliminary data.</text>
</comment>
<proteinExistence type="inferred from homology"/>
<dbReference type="Gene3D" id="3.40.190.10">
    <property type="entry name" value="Periplasmic binding protein-like II"/>
    <property type="match status" value="2"/>
</dbReference>
<dbReference type="InterPro" id="IPR006059">
    <property type="entry name" value="SBP"/>
</dbReference>
<dbReference type="OrthoDB" id="9770625at2"/>
<dbReference type="Pfam" id="PF01547">
    <property type="entry name" value="SBP_bac_1"/>
    <property type="match status" value="1"/>
</dbReference>
<feature type="chain" id="PRO_5038665958" evidence="4">
    <location>
        <begin position="36"/>
        <end position="438"/>
    </location>
</feature>
<comment type="similarity">
    <text evidence="1">Belongs to the bacterial solute-binding protein 1 family.</text>
</comment>
<evidence type="ECO:0000256" key="1">
    <source>
        <dbReference type="ARBA" id="ARBA00008520"/>
    </source>
</evidence>
<dbReference type="EMBL" id="NBXE01000044">
    <property type="protein sequence ID" value="RFA24577.1"/>
    <property type="molecule type" value="Genomic_DNA"/>
</dbReference>
<sequence length="438" mass="46448">MLRNNTGPWRFSRRARVTSAVALGAVALLALSACGAGGSTASTSSGAKSLTVLVEAGGHGELQPIADAYEKQTGTKITFVELPYDGLYNRLNSEFSSGTVSFDVAALDAIWLPAFKDAVTPLNDMFTDDVKADLFPSLVAGAQIDGTYVGMPAWANSEILYYRTDLFNDPTQQANFKAKYGYDLVPPTTWQQYSDVAAFFTQPDAGLYGTSVKGAVETEWLANLSQAGEKNMVIDSSGKSTLGDKASLDALNFYTSQVPNAPAGAAQVDWAAAQNLFNQGKTAVMLFWAHAYSQIPTDAPVAGKVGVAPMIGGSAGVAGVPGPWYLSVAKASPNQQAGLDFLKFAYDNNALSVTSSLGLAARISAFEKYQNEPKYAAFKPLIATLNAPSTISRPADPKWQQIVDTVLVPMIQKAVVPGADNQQLLEEAKTQVDAITNK</sequence>
<protein>
    <submittedName>
        <fullName evidence="5">Sugar ABC transporter substrate-binding protein</fullName>
    </submittedName>
</protein>
<dbReference type="PROSITE" id="PS51257">
    <property type="entry name" value="PROKAR_LIPOPROTEIN"/>
    <property type="match status" value="1"/>
</dbReference>
<keyword evidence="3 4" id="KW-0732">Signal</keyword>
<keyword evidence="2" id="KW-0813">Transport</keyword>
<evidence type="ECO:0000313" key="5">
    <source>
        <dbReference type="EMBL" id="RFA24577.1"/>
    </source>
</evidence>
<dbReference type="InterPro" id="IPR050490">
    <property type="entry name" value="Bact_solute-bd_prot1"/>
</dbReference>
<feature type="signal peptide" evidence="4">
    <location>
        <begin position="1"/>
        <end position="35"/>
    </location>
</feature>
<gene>
    <name evidence="5" type="ORF">B7R25_16545</name>
</gene>
<organism evidence="5 6">
    <name type="scientific">Subtercola boreus</name>
    <dbReference type="NCBI Taxonomy" id="120213"/>
    <lineage>
        <taxon>Bacteria</taxon>
        <taxon>Bacillati</taxon>
        <taxon>Actinomycetota</taxon>
        <taxon>Actinomycetes</taxon>
        <taxon>Micrococcales</taxon>
        <taxon>Microbacteriaceae</taxon>
        <taxon>Subtercola</taxon>
    </lineage>
</organism>
<evidence type="ECO:0000313" key="6">
    <source>
        <dbReference type="Proteomes" id="UP000257080"/>
    </source>
</evidence>